<evidence type="ECO:0000313" key="3">
    <source>
        <dbReference type="Proteomes" id="UP001396334"/>
    </source>
</evidence>
<gene>
    <name evidence="2" type="ORF">V6N11_009786</name>
</gene>
<evidence type="ECO:0000256" key="1">
    <source>
        <dbReference type="SAM" id="MobiDB-lite"/>
    </source>
</evidence>
<name>A0ABR2A4F9_9ROSI</name>
<feature type="region of interest" description="Disordered" evidence="1">
    <location>
        <begin position="1"/>
        <end position="21"/>
    </location>
</feature>
<feature type="region of interest" description="Disordered" evidence="1">
    <location>
        <begin position="163"/>
        <end position="204"/>
    </location>
</feature>
<feature type="compositionally biased region" description="Basic and acidic residues" evidence="1">
    <location>
        <begin position="165"/>
        <end position="188"/>
    </location>
</feature>
<keyword evidence="3" id="KW-1185">Reference proteome</keyword>
<organism evidence="2 3">
    <name type="scientific">Hibiscus sabdariffa</name>
    <name type="common">roselle</name>
    <dbReference type="NCBI Taxonomy" id="183260"/>
    <lineage>
        <taxon>Eukaryota</taxon>
        <taxon>Viridiplantae</taxon>
        <taxon>Streptophyta</taxon>
        <taxon>Embryophyta</taxon>
        <taxon>Tracheophyta</taxon>
        <taxon>Spermatophyta</taxon>
        <taxon>Magnoliopsida</taxon>
        <taxon>eudicotyledons</taxon>
        <taxon>Gunneridae</taxon>
        <taxon>Pentapetalae</taxon>
        <taxon>rosids</taxon>
        <taxon>malvids</taxon>
        <taxon>Malvales</taxon>
        <taxon>Malvaceae</taxon>
        <taxon>Malvoideae</taxon>
        <taxon>Hibiscus</taxon>
    </lineage>
</organism>
<sequence length="246" mass="27408">MSEVSSSSESRSPVNGDLKRSQEIEVSLKTCNLGIHPNHEKEDVAMGNVSSLEDRGEVGAGHEMLADDINKFNEKTRGQNVVNLKNSEINWAKHLFKNIRAQVEDGEVRVSEAGLENSMGKDPNAIVRGEWVIEETSLISNPGKTSDIGNDPSEALEGQNAIADRSLEEKRETCPPIKKASEEAHQSEQGEDEPFSSSDREEKWSKAERVFFPEIGRYGGVQNRTPAMQYVGIRLSKGWSFERFFL</sequence>
<accession>A0ABR2A4F9</accession>
<proteinExistence type="predicted"/>
<feature type="compositionally biased region" description="Low complexity" evidence="1">
    <location>
        <begin position="1"/>
        <end position="12"/>
    </location>
</feature>
<dbReference type="EMBL" id="JBBPBN010000380">
    <property type="protein sequence ID" value="KAK8487754.1"/>
    <property type="molecule type" value="Genomic_DNA"/>
</dbReference>
<evidence type="ECO:0000313" key="2">
    <source>
        <dbReference type="EMBL" id="KAK8487754.1"/>
    </source>
</evidence>
<comment type="caution">
    <text evidence="2">The sequence shown here is derived from an EMBL/GenBank/DDBJ whole genome shotgun (WGS) entry which is preliminary data.</text>
</comment>
<protein>
    <submittedName>
        <fullName evidence="2">Uncharacterized protein</fullName>
    </submittedName>
</protein>
<dbReference type="Proteomes" id="UP001396334">
    <property type="component" value="Unassembled WGS sequence"/>
</dbReference>
<reference evidence="2 3" key="1">
    <citation type="journal article" date="2024" name="G3 (Bethesda)">
        <title>Genome assembly of Hibiscus sabdariffa L. provides insights into metabolisms of medicinal natural products.</title>
        <authorList>
            <person name="Kim T."/>
        </authorList>
    </citation>
    <scope>NUCLEOTIDE SEQUENCE [LARGE SCALE GENOMIC DNA]</scope>
    <source>
        <strain evidence="2">TK-2024</strain>
        <tissue evidence="2">Old leaves</tissue>
    </source>
</reference>